<evidence type="ECO:0000313" key="11">
    <source>
        <dbReference type="EMBL" id="RDW72921.1"/>
    </source>
</evidence>
<keyword evidence="3 8" id="KW-0349">Heme</keyword>
<organism evidence="11 12">
    <name type="scientific">Coleophoma cylindrospora</name>
    <dbReference type="NCBI Taxonomy" id="1849047"/>
    <lineage>
        <taxon>Eukaryota</taxon>
        <taxon>Fungi</taxon>
        <taxon>Dikarya</taxon>
        <taxon>Ascomycota</taxon>
        <taxon>Pezizomycotina</taxon>
        <taxon>Leotiomycetes</taxon>
        <taxon>Helotiales</taxon>
        <taxon>Dermateaceae</taxon>
        <taxon>Coleophoma</taxon>
    </lineage>
</organism>
<evidence type="ECO:0000256" key="4">
    <source>
        <dbReference type="ARBA" id="ARBA00022723"/>
    </source>
</evidence>
<comment type="cofactor">
    <cofactor evidence="1 8">
        <name>heme</name>
        <dbReference type="ChEBI" id="CHEBI:30413"/>
    </cofactor>
</comment>
<dbReference type="GO" id="GO:0004497">
    <property type="term" value="F:monooxygenase activity"/>
    <property type="evidence" value="ECO:0007669"/>
    <property type="project" value="UniProtKB-KW"/>
</dbReference>
<dbReference type="PROSITE" id="PS00086">
    <property type="entry name" value="CYTOCHROME_P450"/>
    <property type="match status" value="1"/>
</dbReference>
<dbReference type="InterPro" id="IPR050121">
    <property type="entry name" value="Cytochrome_P450_monoxygenase"/>
</dbReference>
<dbReference type="InterPro" id="IPR001128">
    <property type="entry name" value="Cyt_P450"/>
</dbReference>
<dbReference type="PANTHER" id="PTHR24305:SF210">
    <property type="entry name" value="CYTOCHROME P450 MONOOXYGENASE ASQL-RELATED"/>
    <property type="match status" value="1"/>
</dbReference>
<keyword evidence="4 8" id="KW-0479">Metal-binding</keyword>
<feature type="transmembrane region" description="Helical" evidence="10">
    <location>
        <begin position="18"/>
        <end position="37"/>
    </location>
</feature>
<name>A0A3D8RGD0_9HELO</name>
<evidence type="ECO:0000256" key="7">
    <source>
        <dbReference type="ARBA" id="ARBA00023033"/>
    </source>
</evidence>
<dbReference type="GO" id="GO:0020037">
    <property type="term" value="F:heme binding"/>
    <property type="evidence" value="ECO:0007669"/>
    <property type="project" value="InterPro"/>
</dbReference>
<dbReference type="FunFam" id="1.10.630.10:FF:000047">
    <property type="entry name" value="Cytochrome P450 monooxygenase"/>
    <property type="match status" value="1"/>
</dbReference>
<dbReference type="AlphaFoldDB" id="A0A3D8RGD0"/>
<gene>
    <name evidence="11" type="ORF">BP6252_06828</name>
</gene>
<dbReference type="Pfam" id="PF00067">
    <property type="entry name" value="p450"/>
    <property type="match status" value="1"/>
</dbReference>
<evidence type="ECO:0000256" key="3">
    <source>
        <dbReference type="ARBA" id="ARBA00022617"/>
    </source>
</evidence>
<keyword evidence="10" id="KW-1133">Transmembrane helix</keyword>
<dbReference type="CDD" id="cd11058">
    <property type="entry name" value="CYP60B-like"/>
    <property type="match status" value="1"/>
</dbReference>
<dbReference type="EMBL" id="PDLM01000007">
    <property type="protein sequence ID" value="RDW72921.1"/>
    <property type="molecule type" value="Genomic_DNA"/>
</dbReference>
<evidence type="ECO:0000256" key="10">
    <source>
        <dbReference type="SAM" id="Phobius"/>
    </source>
</evidence>
<dbReference type="STRING" id="1849047.A0A3D8RGD0"/>
<evidence type="ECO:0000256" key="6">
    <source>
        <dbReference type="ARBA" id="ARBA00023004"/>
    </source>
</evidence>
<dbReference type="InterPro" id="IPR036396">
    <property type="entry name" value="Cyt_P450_sf"/>
</dbReference>
<keyword evidence="10" id="KW-0472">Membrane</keyword>
<dbReference type="InterPro" id="IPR017972">
    <property type="entry name" value="Cyt_P450_CS"/>
</dbReference>
<evidence type="ECO:0000256" key="1">
    <source>
        <dbReference type="ARBA" id="ARBA00001971"/>
    </source>
</evidence>
<feature type="binding site" description="axial binding residue" evidence="8">
    <location>
        <position position="444"/>
    </location>
    <ligand>
        <name>heme</name>
        <dbReference type="ChEBI" id="CHEBI:30413"/>
    </ligand>
    <ligandPart>
        <name>Fe</name>
        <dbReference type="ChEBI" id="CHEBI:18248"/>
    </ligandPart>
</feature>
<reference evidence="11 12" key="1">
    <citation type="journal article" date="2018" name="IMA Fungus">
        <title>IMA Genome-F 9: Draft genome sequence of Annulohypoxylon stygium, Aspergillus mulundensis, Berkeleyomyces basicola (syn. Thielaviopsis basicola), Ceratocystis smalleyi, two Cercospora beticola strains, Coleophoma cylindrospora, Fusarium fracticaudum, Phialophora cf. hyalina, and Morchella septimelata.</title>
        <authorList>
            <person name="Wingfield B.D."/>
            <person name="Bills G.F."/>
            <person name="Dong Y."/>
            <person name="Huang W."/>
            <person name="Nel W.J."/>
            <person name="Swalarsk-Parry B.S."/>
            <person name="Vaghefi N."/>
            <person name="Wilken P.M."/>
            <person name="An Z."/>
            <person name="de Beer Z.W."/>
            <person name="De Vos L."/>
            <person name="Chen L."/>
            <person name="Duong T.A."/>
            <person name="Gao Y."/>
            <person name="Hammerbacher A."/>
            <person name="Kikkert J.R."/>
            <person name="Li Y."/>
            <person name="Li H."/>
            <person name="Li K."/>
            <person name="Li Q."/>
            <person name="Liu X."/>
            <person name="Ma X."/>
            <person name="Naidoo K."/>
            <person name="Pethybridge S.J."/>
            <person name="Sun J."/>
            <person name="Steenkamp E.T."/>
            <person name="van der Nest M.A."/>
            <person name="van Wyk S."/>
            <person name="Wingfield M.J."/>
            <person name="Xiong C."/>
            <person name="Yue Q."/>
            <person name="Zhang X."/>
        </authorList>
    </citation>
    <scope>NUCLEOTIDE SEQUENCE [LARGE SCALE GENOMIC DNA]</scope>
    <source>
        <strain evidence="11 12">BP6252</strain>
    </source>
</reference>
<proteinExistence type="inferred from homology"/>
<evidence type="ECO:0000256" key="9">
    <source>
        <dbReference type="RuleBase" id="RU000461"/>
    </source>
</evidence>
<keyword evidence="5 9" id="KW-0560">Oxidoreductase</keyword>
<keyword evidence="7 9" id="KW-0503">Monooxygenase</keyword>
<dbReference type="GO" id="GO:0009403">
    <property type="term" value="P:toxin biosynthetic process"/>
    <property type="evidence" value="ECO:0007669"/>
    <property type="project" value="UniProtKB-ARBA"/>
</dbReference>
<keyword evidence="10" id="KW-0812">Transmembrane</keyword>
<dbReference type="InterPro" id="IPR002401">
    <property type="entry name" value="Cyt_P450_E_grp-I"/>
</dbReference>
<dbReference type="PRINTS" id="PR00385">
    <property type="entry name" value="P450"/>
</dbReference>
<dbReference type="PANTHER" id="PTHR24305">
    <property type="entry name" value="CYTOCHROME P450"/>
    <property type="match status" value="1"/>
</dbReference>
<comment type="caution">
    <text evidence="11">The sequence shown here is derived from an EMBL/GenBank/DDBJ whole genome shotgun (WGS) entry which is preliminary data.</text>
</comment>
<dbReference type="GO" id="GO:0016705">
    <property type="term" value="F:oxidoreductase activity, acting on paired donors, with incorporation or reduction of molecular oxygen"/>
    <property type="evidence" value="ECO:0007669"/>
    <property type="project" value="InterPro"/>
</dbReference>
<evidence type="ECO:0000256" key="5">
    <source>
        <dbReference type="ARBA" id="ARBA00023002"/>
    </source>
</evidence>
<keyword evidence="12" id="KW-1185">Reference proteome</keyword>
<dbReference type="Gene3D" id="1.10.630.10">
    <property type="entry name" value="Cytochrome P450"/>
    <property type="match status" value="1"/>
</dbReference>
<evidence type="ECO:0000313" key="12">
    <source>
        <dbReference type="Proteomes" id="UP000256645"/>
    </source>
</evidence>
<dbReference type="GO" id="GO:0005506">
    <property type="term" value="F:iron ion binding"/>
    <property type="evidence" value="ECO:0007669"/>
    <property type="project" value="InterPro"/>
</dbReference>
<dbReference type="PRINTS" id="PR00463">
    <property type="entry name" value="EP450I"/>
</dbReference>
<evidence type="ECO:0000256" key="8">
    <source>
        <dbReference type="PIRSR" id="PIRSR602401-1"/>
    </source>
</evidence>
<dbReference type="Proteomes" id="UP000256645">
    <property type="component" value="Unassembled WGS sequence"/>
</dbReference>
<protein>
    <submittedName>
        <fullName evidence="11">Uncharacterized protein</fullName>
    </submittedName>
</protein>
<evidence type="ECO:0000256" key="2">
    <source>
        <dbReference type="ARBA" id="ARBA00010617"/>
    </source>
</evidence>
<comment type="similarity">
    <text evidence="2 9">Belongs to the cytochrome P450 family.</text>
</comment>
<dbReference type="SUPFAM" id="SSF48264">
    <property type="entry name" value="Cytochrome P450"/>
    <property type="match status" value="1"/>
</dbReference>
<dbReference type="OrthoDB" id="1470350at2759"/>
<sequence length="498" mass="56296">MAVTNALEEATPILKPQYVAIFLALSYIIYFFGRLVYNIYLHPLSSYPGPASYAATDIPFVRALLNGNLTYETHELHKKYGEVIRIAPDELSYISAEAWRDIYGHRVGRPQVEKSRPFYDTLAGGAPSIVTAPTGDHSRFRRLLSHAFSEKAMREQESLIKVYVDLLIQRLRETSGKPTDIVQWYNWTTFDIFGDLCFGESFQCVEKSSYHPWVSMLFESIKLGAIMMAASRYPLLNSLAAKLTPSSLLAKRDAHNQMAEQKVAKRREFKTDRADFMSFILKHNDKSGMTDAEINSNAAILIIAGSETTATLMSGATYLLLQNPDVLEKLVRIIRETFASEDEITIQSVSNLKYLLAVLDESLRMYPPVPVGLPRTVGPNGDAICGKWVPGNTTVSVNQWASFRSPMNFTDPESFLPDRFMGEPRFASDNLAAFQPFSTGPRNCIGRNLAYAEMRLIITRILWNFDLEAHDNVEAWANQKIYTLWEKGPLMVKLRPMK</sequence>
<keyword evidence="6 8" id="KW-0408">Iron</keyword>
<accession>A0A3D8RGD0</accession>